<name>A0A554W5M7_9BURK</name>
<dbReference type="NCBIfam" id="NF041023">
    <property type="entry name" value="PP0621_fam"/>
    <property type="match status" value="1"/>
</dbReference>
<protein>
    <recommendedName>
        <fullName evidence="4">MYND finger</fullName>
    </recommendedName>
</protein>
<dbReference type="EMBL" id="VJNB01000010">
    <property type="protein sequence ID" value="TSE18887.1"/>
    <property type="molecule type" value="Genomic_DNA"/>
</dbReference>
<evidence type="ECO:0000313" key="2">
    <source>
        <dbReference type="EMBL" id="TSE18887.1"/>
    </source>
</evidence>
<sequence length="79" mass="8971">MQPLLKWLLVLAVLAGGWLWWRRSRRLRSRACAPRQTTPDTPQAMVRCLHCGLHLPATEAVRGALGAYCSHEHRRLSEG</sequence>
<gene>
    <name evidence="2" type="ORF">Talka_01917</name>
</gene>
<organism evidence="2 3">
    <name type="scientific">Tepidimonas alkaliphilus</name>
    <dbReference type="NCBI Taxonomy" id="2588942"/>
    <lineage>
        <taxon>Bacteria</taxon>
        <taxon>Pseudomonadati</taxon>
        <taxon>Pseudomonadota</taxon>
        <taxon>Betaproteobacteria</taxon>
        <taxon>Burkholderiales</taxon>
        <taxon>Tepidimonas</taxon>
    </lineage>
</organism>
<evidence type="ECO:0000256" key="1">
    <source>
        <dbReference type="SAM" id="Phobius"/>
    </source>
</evidence>
<feature type="transmembrane region" description="Helical" evidence="1">
    <location>
        <begin position="6"/>
        <end position="21"/>
    </location>
</feature>
<dbReference type="InterPro" id="IPR049708">
    <property type="entry name" value="PP0621-like"/>
</dbReference>
<keyword evidence="1" id="KW-0812">Transmembrane</keyword>
<dbReference type="RefSeq" id="WP_246100650.1">
    <property type="nucleotide sequence ID" value="NZ_VJNB01000010.1"/>
</dbReference>
<dbReference type="Proteomes" id="UP000315736">
    <property type="component" value="Unassembled WGS sequence"/>
</dbReference>
<evidence type="ECO:0008006" key="4">
    <source>
        <dbReference type="Google" id="ProtNLM"/>
    </source>
</evidence>
<evidence type="ECO:0000313" key="3">
    <source>
        <dbReference type="Proteomes" id="UP000315736"/>
    </source>
</evidence>
<keyword evidence="3" id="KW-1185">Reference proteome</keyword>
<comment type="caution">
    <text evidence="2">The sequence shown here is derived from an EMBL/GenBank/DDBJ whole genome shotgun (WGS) entry which is preliminary data.</text>
</comment>
<keyword evidence="1" id="KW-1133">Transmembrane helix</keyword>
<keyword evidence="1" id="KW-0472">Membrane</keyword>
<reference evidence="2 3" key="1">
    <citation type="submission" date="2019-07" db="EMBL/GenBank/DDBJ databases">
        <title>Tepidimonas alkaliphilus YIM 72238 draft genome.</title>
        <authorList>
            <person name="Da Costa M.S."/>
            <person name="Froufe H.J.C."/>
            <person name="Egas C."/>
            <person name="Albuquerque L."/>
        </authorList>
    </citation>
    <scope>NUCLEOTIDE SEQUENCE [LARGE SCALE GENOMIC DNA]</scope>
    <source>
        <strain evidence="2 3">YIM 72238</strain>
    </source>
</reference>
<dbReference type="AlphaFoldDB" id="A0A554W5M7"/>
<proteinExistence type="predicted"/>
<accession>A0A554W5M7</accession>